<comment type="catalytic activity">
    <reaction evidence="1 9">
        <text>S-ubiquitinyl-[E2 ubiquitin-conjugating enzyme]-L-cysteine + [acceptor protein]-L-lysine = [E2 ubiquitin-conjugating enzyme]-L-cysteine + N(6)-ubiquitinyl-[acceptor protein]-L-lysine.</text>
        <dbReference type="EC" id="2.3.2.27"/>
    </reaction>
</comment>
<dbReference type="InterPro" id="IPR039399">
    <property type="entry name" value="Deltex_C_sf"/>
</dbReference>
<dbReference type="GO" id="GO:0008270">
    <property type="term" value="F:zinc ion binding"/>
    <property type="evidence" value="ECO:0007669"/>
    <property type="project" value="UniProtKB-KW"/>
</dbReference>
<keyword evidence="6 8" id="KW-0863">Zinc-finger</keyword>
<evidence type="ECO:0000256" key="5">
    <source>
        <dbReference type="ARBA" id="ARBA00022723"/>
    </source>
</evidence>
<dbReference type="OrthoDB" id="527344at2759"/>
<proteinExistence type="inferred from homology"/>
<keyword evidence="12" id="KW-1185">Reference proteome</keyword>
<dbReference type="PANTHER" id="PTHR12622">
    <property type="entry name" value="DELTEX-RELATED"/>
    <property type="match status" value="1"/>
</dbReference>
<keyword evidence="4 9" id="KW-0808">Transferase</keyword>
<dbReference type="CTD" id="151636"/>
<accession>A0A6J2CAT0</accession>
<keyword evidence="9" id="KW-0963">Cytoplasm</keyword>
<evidence type="ECO:0000256" key="9">
    <source>
        <dbReference type="RuleBase" id="RU367105"/>
    </source>
</evidence>
<dbReference type="InterPro" id="IPR001841">
    <property type="entry name" value="Znf_RING"/>
</dbReference>
<evidence type="ECO:0000259" key="11">
    <source>
        <dbReference type="PROSITE" id="PS50089"/>
    </source>
</evidence>
<dbReference type="SMART" id="SM00184">
    <property type="entry name" value="RING"/>
    <property type="match status" value="1"/>
</dbReference>
<dbReference type="UniPathway" id="UPA00143"/>
<dbReference type="InterPro" id="IPR039396">
    <property type="entry name" value="Deltex_C"/>
</dbReference>
<dbReference type="InterPro" id="IPR057051">
    <property type="entry name" value="PARP14_RPM_1"/>
</dbReference>
<evidence type="ECO:0000313" key="13">
    <source>
        <dbReference type="RefSeq" id="XP_027439752.1"/>
    </source>
</evidence>
<dbReference type="GO" id="GO:0007219">
    <property type="term" value="P:Notch signaling pathway"/>
    <property type="evidence" value="ECO:0007669"/>
    <property type="project" value="InterPro"/>
</dbReference>
<evidence type="ECO:0000256" key="2">
    <source>
        <dbReference type="ARBA" id="ARBA00004906"/>
    </source>
</evidence>
<dbReference type="Pfam" id="PF21718">
    <property type="entry name" value="KH_DTX3L"/>
    <property type="match status" value="2"/>
</dbReference>
<gene>
    <name evidence="13" type="primary">DTX3L</name>
</gene>
<dbReference type="Gene3D" id="3.30.390.130">
    <property type="match status" value="1"/>
</dbReference>
<evidence type="ECO:0000313" key="12">
    <source>
        <dbReference type="Proteomes" id="UP000515165"/>
    </source>
</evidence>
<evidence type="ECO:0000256" key="10">
    <source>
        <dbReference type="SAM" id="MobiDB-lite"/>
    </source>
</evidence>
<evidence type="ECO:0000256" key="4">
    <source>
        <dbReference type="ARBA" id="ARBA00022679"/>
    </source>
</evidence>
<name>A0A6J2CAT0_ZALCA</name>
<dbReference type="PROSITE" id="PS50089">
    <property type="entry name" value="ZF_RING_2"/>
    <property type="match status" value="1"/>
</dbReference>
<dbReference type="Proteomes" id="UP000515165">
    <property type="component" value="Chromosome 1"/>
</dbReference>
<dbReference type="AlphaFoldDB" id="A0A6J2CAT0"/>
<dbReference type="GO" id="GO:0016567">
    <property type="term" value="P:protein ubiquitination"/>
    <property type="evidence" value="ECO:0007669"/>
    <property type="project" value="UniProtKB-UniRule"/>
</dbReference>
<dbReference type="Pfam" id="PF23222">
    <property type="entry name" value="RRM_PARP14_1"/>
    <property type="match status" value="1"/>
</dbReference>
<dbReference type="RefSeq" id="XP_027439752.1">
    <property type="nucleotide sequence ID" value="XM_027583951.2"/>
</dbReference>
<dbReference type="KEGG" id="zca:113916851"/>
<comment type="similarity">
    <text evidence="3 9">Belongs to the Deltex family.</text>
</comment>
<comment type="subcellular location">
    <subcellularLocation>
        <location evidence="9">Cytoplasm</location>
    </subcellularLocation>
</comment>
<dbReference type="Pfam" id="PF21717">
    <property type="entry name" value="DTX3L_a-b"/>
    <property type="match status" value="1"/>
</dbReference>
<evidence type="ECO:0000256" key="7">
    <source>
        <dbReference type="ARBA" id="ARBA00022833"/>
    </source>
</evidence>
<evidence type="ECO:0000256" key="6">
    <source>
        <dbReference type="ARBA" id="ARBA00022771"/>
    </source>
</evidence>
<dbReference type="InterPro" id="IPR017907">
    <property type="entry name" value="Znf_RING_CS"/>
</dbReference>
<feature type="region of interest" description="Disordered" evidence="10">
    <location>
        <begin position="520"/>
        <end position="552"/>
    </location>
</feature>
<dbReference type="InterPro" id="IPR013083">
    <property type="entry name" value="Znf_RING/FYVE/PHD"/>
</dbReference>
<dbReference type="InterPro" id="IPR048409">
    <property type="entry name" value="DTX3L_KH-like"/>
</dbReference>
<comment type="pathway">
    <text evidence="2 9">Protein modification; protein ubiquitination.</text>
</comment>
<dbReference type="PROSITE" id="PS00518">
    <property type="entry name" value="ZF_RING_1"/>
    <property type="match status" value="1"/>
</dbReference>
<protein>
    <recommendedName>
        <fullName evidence="9">E3 ubiquitin-protein ligase</fullName>
        <ecNumber evidence="9">2.3.2.27</ecNumber>
    </recommendedName>
</protein>
<dbReference type="GeneID" id="113916851"/>
<reference evidence="13" key="1">
    <citation type="submission" date="2025-08" db="UniProtKB">
        <authorList>
            <consortium name="RefSeq"/>
        </authorList>
    </citation>
    <scope>IDENTIFICATION</scope>
    <source>
        <tissue evidence="13">Blood</tissue>
    </source>
</reference>
<dbReference type="EC" id="2.3.2.27" evidence="9"/>
<dbReference type="InterPro" id="IPR048418">
    <property type="entry name" value="DTX3L_a/b_dom"/>
</dbReference>
<evidence type="ECO:0000256" key="1">
    <source>
        <dbReference type="ARBA" id="ARBA00000900"/>
    </source>
</evidence>
<feature type="region of interest" description="Disordered" evidence="10">
    <location>
        <begin position="89"/>
        <end position="116"/>
    </location>
</feature>
<dbReference type="CDD" id="cd09633">
    <property type="entry name" value="Deltex_C"/>
    <property type="match status" value="1"/>
</dbReference>
<dbReference type="Gene3D" id="3.30.70.330">
    <property type="match status" value="1"/>
</dbReference>
<dbReference type="GO" id="GO:0005737">
    <property type="term" value="C:cytoplasm"/>
    <property type="evidence" value="ECO:0007669"/>
    <property type="project" value="UniProtKB-SubCell"/>
</dbReference>
<dbReference type="Pfam" id="PF18102">
    <property type="entry name" value="DTC"/>
    <property type="match status" value="2"/>
</dbReference>
<dbReference type="GO" id="GO:0061630">
    <property type="term" value="F:ubiquitin protein ligase activity"/>
    <property type="evidence" value="ECO:0007669"/>
    <property type="project" value="UniProtKB-UniRule"/>
</dbReference>
<keyword evidence="7 9" id="KW-0862">Zinc</keyword>
<feature type="region of interest" description="Disordered" evidence="10">
    <location>
        <begin position="198"/>
        <end position="225"/>
    </location>
</feature>
<feature type="compositionally biased region" description="Polar residues" evidence="10">
    <location>
        <begin position="201"/>
        <end position="219"/>
    </location>
</feature>
<sequence>MASTLRPPSPLLVRVPESCQLTRWKLEIYFQSRRSGGGECTVHPLYHGDRVTFLVKFMERAAKEGVLKKEKHQITIDNKPVTIFLEPTENPMERNARPRMSSLPQSQEGVSSGEKHQNEEYIPDVMDSCLQKIFLSVTADLNCNLFSKEQREHITTICPKVKKMEGDDGIEKVCGTLGDIEKIHHFLKKQLQESGCKHESSPLTTESEPLHQQDQNSCVSPFEPKTRAEDKSNRLEIPLPFFEYFQNTYPDKIDSVQRRFGVKIKINQESSLNTVYLDFTSNQSGDVKAASESFVSEFQKTIGSLEQKCVAFADSEQANRIKQELNQRFTKLLIKEKGGELTLLGTQDDISAAGYIFALKASESLVMGPVKISTPKCMMNEVEVDTAHYLLVKAELFQEMIEIGAKYNTQCQVWKDTKKVHILFEPKDKEFDLSAHAYASFIDAYQHVSSQLMREVLSLKPLGKMRKCLHQTKLADDFRKNHPHVHSVLNQESMTLTGLPDHLAKAKQYIFKKVGMSPLAGDKRNEDEETPMDIDRNDSKVTSPTFQRSASSGVSGVDEEEEVCSICLDIISNKQVLSKCKHAFCTSCINKALSYKPVCPVCQTSYGIQKGNQPEGTMTVTVLRDALPGYESCGSIVIEYNMKGGIQTEEHPNPGKKYCGVQRRAYLPDNEEGNEVLRLLRRAFDQKLIFTVGYSRALGVSNVITWNDIHHKTSRVGGPQIFRCTTVDLTVLYITQCSPQYGYPDPGYLKRVKQELKDKGIE</sequence>
<dbReference type="InterPro" id="IPR039398">
    <property type="entry name" value="Deltex_fam"/>
</dbReference>
<dbReference type="Gene3D" id="3.30.40.10">
    <property type="entry name" value="Zinc/RING finger domain, C3HC4 (zinc finger)"/>
    <property type="match status" value="1"/>
</dbReference>
<dbReference type="SUPFAM" id="SSF57850">
    <property type="entry name" value="RING/U-box"/>
    <property type="match status" value="1"/>
</dbReference>
<dbReference type="InterPro" id="IPR012677">
    <property type="entry name" value="Nucleotide-bd_a/b_plait_sf"/>
</dbReference>
<keyword evidence="5 9" id="KW-0479">Metal-binding</keyword>
<evidence type="ECO:0000256" key="8">
    <source>
        <dbReference type="PROSITE-ProRule" id="PRU00175"/>
    </source>
</evidence>
<feature type="domain" description="RING-type" evidence="11">
    <location>
        <begin position="564"/>
        <end position="603"/>
    </location>
</feature>
<evidence type="ECO:0000256" key="3">
    <source>
        <dbReference type="ARBA" id="ARBA00009413"/>
    </source>
</evidence>
<dbReference type="Pfam" id="PF13923">
    <property type="entry name" value="zf-C3HC4_2"/>
    <property type="match status" value="1"/>
</dbReference>
<organism evidence="12 13">
    <name type="scientific">Zalophus californianus</name>
    <name type="common">California sealion</name>
    <dbReference type="NCBI Taxonomy" id="9704"/>
    <lineage>
        <taxon>Eukaryota</taxon>
        <taxon>Metazoa</taxon>
        <taxon>Chordata</taxon>
        <taxon>Craniata</taxon>
        <taxon>Vertebrata</taxon>
        <taxon>Euteleostomi</taxon>
        <taxon>Mammalia</taxon>
        <taxon>Eutheria</taxon>
        <taxon>Laurasiatheria</taxon>
        <taxon>Carnivora</taxon>
        <taxon>Caniformia</taxon>
        <taxon>Pinnipedia</taxon>
        <taxon>Otariidae</taxon>
        <taxon>Zalophus</taxon>
    </lineage>
</organism>